<sequence length="236" mass="26099">MFILTAHTALGAKISKKPKEPIKCDVESRKKADACADKLWFVGRNSRKYPETSQQMQKHCKQTNALIRCAKDYTDSCAKGVQKQLANVMLFTAKTNQKSYCSKASKREEVLSFASCGNAIRDPSSTCMDTFLVNLGKANAMESKFKVPHACCAFHGLKSCIMRAARDKGSPDCVDKKMENYEKYINAMAGNTLNLMCTDYEEDSDKCSKLPPLPTGAKYSKAPTIMVGFGNLLTNL</sequence>
<protein>
    <submittedName>
        <fullName evidence="1">Uncharacterized protein</fullName>
    </submittedName>
</protein>
<dbReference type="AlphaFoldDB" id="A0A7R9M7F0"/>
<dbReference type="PANTHER" id="PTHR33964:SF1">
    <property type="entry name" value="RE45066P"/>
    <property type="match status" value="1"/>
</dbReference>
<reference evidence="1" key="1">
    <citation type="submission" date="2020-11" db="EMBL/GenBank/DDBJ databases">
        <authorList>
            <person name="Tran Van P."/>
        </authorList>
    </citation>
    <scope>NUCLEOTIDE SEQUENCE</scope>
</reference>
<proteinExistence type="predicted"/>
<gene>
    <name evidence="1" type="ORF">ONB1V03_LOCUS11652</name>
</gene>
<evidence type="ECO:0000313" key="1">
    <source>
        <dbReference type="EMBL" id="CAD7655007.1"/>
    </source>
</evidence>
<dbReference type="EMBL" id="OC923673">
    <property type="protein sequence ID" value="CAD7655007.1"/>
    <property type="molecule type" value="Genomic_DNA"/>
</dbReference>
<dbReference type="OrthoDB" id="6408127at2759"/>
<keyword evidence="2" id="KW-1185">Reference proteome</keyword>
<organism evidence="1">
    <name type="scientific">Oppiella nova</name>
    <dbReference type="NCBI Taxonomy" id="334625"/>
    <lineage>
        <taxon>Eukaryota</taxon>
        <taxon>Metazoa</taxon>
        <taxon>Ecdysozoa</taxon>
        <taxon>Arthropoda</taxon>
        <taxon>Chelicerata</taxon>
        <taxon>Arachnida</taxon>
        <taxon>Acari</taxon>
        <taxon>Acariformes</taxon>
        <taxon>Sarcoptiformes</taxon>
        <taxon>Oribatida</taxon>
        <taxon>Brachypylina</taxon>
        <taxon>Oppioidea</taxon>
        <taxon>Oppiidae</taxon>
        <taxon>Oppiella</taxon>
    </lineage>
</organism>
<dbReference type="Proteomes" id="UP000728032">
    <property type="component" value="Unassembled WGS sequence"/>
</dbReference>
<dbReference type="EMBL" id="CAJPVJ010008848">
    <property type="protein sequence ID" value="CAG2172194.1"/>
    <property type="molecule type" value="Genomic_DNA"/>
</dbReference>
<evidence type="ECO:0000313" key="2">
    <source>
        <dbReference type="Proteomes" id="UP000728032"/>
    </source>
</evidence>
<name>A0A7R9M7F0_9ACAR</name>
<accession>A0A7R9M7F0</accession>
<dbReference type="PANTHER" id="PTHR33964">
    <property type="entry name" value="RE45066P-RELATED"/>
    <property type="match status" value="1"/>
</dbReference>